<dbReference type="SUPFAM" id="SSF53254">
    <property type="entry name" value="Phosphoglycerate mutase-like"/>
    <property type="match status" value="1"/>
</dbReference>
<evidence type="ECO:0000256" key="2">
    <source>
        <dbReference type="PIRSR" id="PIRSR613078-2"/>
    </source>
</evidence>
<name>A0A965GBQ2_9PROT</name>
<feature type="active site" description="Proton donor/acceptor" evidence="1">
    <location>
        <position position="85"/>
    </location>
</feature>
<feature type="binding site" evidence="2">
    <location>
        <position position="59"/>
    </location>
    <ligand>
        <name>substrate</name>
    </ligand>
</feature>
<dbReference type="Gene3D" id="3.40.50.1240">
    <property type="entry name" value="Phosphoglycerate mutase-like"/>
    <property type="match status" value="1"/>
</dbReference>
<dbReference type="EMBL" id="RFXN01000003">
    <property type="protein sequence ID" value="NBR93358.1"/>
    <property type="molecule type" value="Genomic_DNA"/>
</dbReference>
<proteinExistence type="predicted"/>
<dbReference type="GO" id="GO:0016791">
    <property type="term" value="F:phosphatase activity"/>
    <property type="evidence" value="ECO:0007669"/>
    <property type="project" value="TreeGrafter"/>
</dbReference>
<dbReference type="PANTHER" id="PTHR48100">
    <property type="entry name" value="BROAD-SPECIFICITY PHOSPHATASE YOR283W-RELATED"/>
    <property type="match status" value="1"/>
</dbReference>
<dbReference type="PANTHER" id="PTHR48100:SF2">
    <property type="entry name" value="CONSERVED PROTEIN"/>
    <property type="match status" value="1"/>
</dbReference>
<reference evidence="3" key="1">
    <citation type="submission" date="2018-10" db="EMBL/GenBank/DDBJ databases">
        <title>Iterative Subtractive Binning of Freshwater Chronoseries Metagenomes Recovers Nearly Complete Genomes from over Four Hundred Novel Species.</title>
        <authorList>
            <person name="Rodriguez-R L.M."/>
            <person name="Tsementzi D."/>
            <person name="Luo C."/>
            <person name="Konstantinidis K.T."/>
        </authorList>
    </citation>
    <scope>NUCLEOTIDE SEQUENCE</scope>
    <source>
        <strain evidence="3">WB5_2A_028</strain>
    </source>
</reference>
<accession>A0A965GBQ2</accession>
<evidence type="ECO:0008006" key="5">
    <source>
        <dbReference type="Google" id="ProtNLM"/>
    </source>
</evidence>
<protein>
    <recommendedName>
        <fullName evidence="5">Phosphoglycerate mutase</fullName>
    </recommendedName>
</protein>
<dbReference type="Proteomes" id="UP000740727">
    <property type="component" value="Unassembled WGS sequence"/>
</dbReference>
<feature type="active site" description="Tele-phosphohistidine intermediate" evidence="1">
    <location>
        <position position="9"/>
    </location>
</feature>
<dbReference type="InterPro" id="IPR013078">
    <property type="entry name" value="His_Pase_superF_clade-1"/>
</dbReference>
<evidence type="ECO:0000313" key="4">
    <source>
        <dbReference type="Proteomes" id="UP000740727"/>
    </source>
</evidence>
<dbReference type="InterPro" id="IPR050275">
    <property type="entry name" value="PGM_Phosphatase"/>
</dbReference>
<dbReference type="Pfam" id="PF00300">
    <property type="entry name" value="His_Phos_1"/>
    <property type="match status" value="1"/>
</dbReference>
<organism evidence="3 4">
    <name type="scientific">Candidatus Fonsibacter lacus</name>
    <dbReference type="NCBI Taxonomy" id="2576439"/>
    <lineage>
        <taxon>Bacteria</taxon>
        <taxon>Pseudomonadati</taxon>
        <taxon>Pseudomonadota</taxon>
        <taxon>Alphaproteobacteria</taxon>
        <taxon>Candidatus Pelagibacterales</taxon>
        <taxon>Candidatus Pelagibacterales incertae sedis</taxon>
        <taxon>Candidatus Fonsibacter</taxon>
    </lineage>
</organism>
<evidence type="ECO:0000256" key="1">
    <source>
        <dbReference type="PIRSR" id="PIRSR613078-1"/>
    </source>
</evidence>
<sequence length="232" mass="25929">MGTVILIRHARSTANADGILAGQNPGIRLDQSGVEQSKNLARLLGPLPIERVFVSPLERCLETITPWLREFGNNIAVQTEPRIIEPDYGLWSGRKLEELATESLWTQVQQNPAEVTFPRGENFAAVWRRVADFYKQLQEISTDNRNFIVVSHGDIIKFLISNILNMELNNFQSLVVEPGSITVAHFGEGKAKLLQYNRTEHELSSIVASNFKSLLGGEHRPLTDGKKIEGKG</sequence>
<dbReference type="CDD" id="cd07040">
    <property type="entry name" value="HP"/>
    <property type="match status" value="1"/>
</dbReference>
<comment type="caution">
    <text evidence="3">The sequence shown here is derived from an EMBL/GenBank/DDBJ whole genome shotgun (WGS) entry which is preliminary data.</text>
</comment>
<feature type="binding site" evidence="2">
    <location>
        <begin position="85"/>
        <end position="88"/>
    </location>
    <ligand>
        <name>substrate</name>
    </ligand>
</feature>
<dbReference type="AlphaFoldDB" id="A0A965GBQ2"/>
<dbReference type="SMART" id="SM00855">
    <property type="entry name" value="PGAM"/>
    <property type="match status" value="1"/>
</dbReference>
<feature type="binding site" evidence="2">
    <location>
        <begin position="8"/>
        <end position="15"/>
    </location>
    <ligand>
        <name>substrate</name>
    </ligand>
</feature>
<dbReference type="GO" id="GO:0005737">
    <property type="term" value="C:cytoplasm"/>
    <property type="evidence" value="ECO:0007669"/>
    <property type="project" value="TreeGrafter"/>
</dbReference>
<dbReference type="InterPro" id="IPR029033">
    <property type="entry name" value="His_PPase_superfam"/>
</dbReference>
<evidence type="ECO:0000313" key="3">
    <source>
        <dbReference type="EMBL" id="NBR93358.1"/>
    </source>
</evidence>
<gene>
    <name evidence="3" type="ORF">EBT44_00590</name>
</gene>